<dbReference type="VEuPathDB" id="VectorBase:AFAF018976"/>
<dbReference type="PANTHER" id="PTHR24012">
    <property type="entry name" value="RNA BINDING PROTEIN"/>
    <property type="match status" value="1"/>
</dbReference>
<evidence type="ECO:0000256" key="3">
    <source>
        <dbReference type="PROSITE-ProRule" id="PRU00176"/>
    </source>
</evidence>
<dbReference type="SUPFAM" id="SSF54928">
    <property type="entry name" value="RNA-binding domain, RBD"/>
    <property type="match status" value="1"/>
</dbReference>
<organism evidence="5 6">
    <name type="scientific">Anopheles farauti</name>
    <dbReference type="NCBI Taxonomy" id="69004"/>
    <lineage>
        <taxon>Eukaryota</taxon>
        <taxon>Metazoa</taxon>
        <taxon>Ecdysozoa</taxon>
        <taxon>Arthropoda</taxon>
        <taxon>Hexapoda</taxon>
        <taxon>Insecta</taxon>
        <taxon>Pterygota</taxon>
        <taxon>Neoptera</taxon>
        <taxon>Endopterygota</taxon>
        <taxon>Diptera</taxon>
        <taxon>Nematocera</taxon>
        <taxon>Culicoidea</taxon>
        <taxon>Culicidae</taxon>
        <taxon>Anophelinae</taxon>
        <taxon>Anopheles</taxon>
    </lineage>
</organism>
<dbReference type="PROSITE" id="PS50102">
    <property type="entry name" value="RRM"/>
    <property type="match status" value="1"/>
</dbReference>
<evidence type="ECO:0000256" key="2">
    <source>
        <dbReference type="ARBA" id="ARBA00022884"/>
    </source>
</evidence>
<dbReference type="InterPro" id="IPR000504">
    <property type="entry name" value="RRM_dom"/>
</dbReference>
<reference evidence="6" key="1">
    <citation type="submission" date="2014-01" db="EMBL/GenBank/DDBJ databases">
        <title>The Genome Sequence of Anopheles farauti FAR1 (V2).</title>
        <authorList>
            <consortium name="The Broad Institute Genomics Platform"/>
            <person name="Neafsey D.E."/>
            <person name="Besansky N."/>
            <person name="Howell P."/>
            <person name="Walton C."/>
            <person name="Young S.K."/>
            <person name="Zeng Q."/>
            <person name="Gargeya S."/>
            <person name="Fitzgerald M."/>
            <person name="Haas B."/>
            <person name="Abouelleil A."/>
            <person name="Allen A.W."/>
            <person name="Alvarado L."/>
            <person name="Arachchi H.M."/>
            <person name="Berlin A.M."/>
            <person name="Chapman S.B."/>
            <person name="Gainer-Dewar J."/>
            <person name="Goldberg J."/>
            <person name="Griggs A."/>
            <person name="Gujja S."/>
            <person name="Hansen M."/>
            <person name="Howarth C."/>
            <person name="Imamovic A."/>
            <person name="Ireland A."/>
            <person name="Larimer J."/>
            <person name="McCowan C."/>
            <person name="Murphy C."/>
            <person name="Pearson M."/>
            <person name="Poon T.W."/>
            <person name="Priest M."/>
            <person name="Roberts A."/>
            <person name="Saif S."/>
            <person name="Shea T."/>
            <person name="Sisk P."/>
            <person name="Sykes S."/>
            <person name="Wortman J."/>
            <person name="Nusbaum C."/>
            <person name="Birren B."/>
        </authorList>
    </citation>
    <scope>NUCLEOTIDE SEQUENCE [LARGE SCALE GENOMIC DNA]</scope>
    <source>
        <strain evidence="6">FAR1</strain>
    </source>
</reference>
<reference evidence="5" key="2">
    <citation type="submission" date="2020-05" db="UniProtKB">
        <authorList>
            <consortium name="EnsemblMetazoa"/>
        </authorList>
    </citation>
    <scope>IDENTIFICATION</scope>
    <source>
        <strain evidence="5">FAR1</strain>
    </source>
</reference>
<dbReference type="STRING" id="69004.A0A182QXQ7"/>
<protein>
    <recommendedName>
        <fullName evidence="4">RRM domain-containing protein</fullName>
    </recommendedName>
</protein>
<keyword evidence="6" id="KW-1185">Reference proteome</keyword>
<dbReference type="InterPro" id="IPR035979">
    <property type="entry name" value="RBD_domain_sf"/>
</dbReference>
<evidence type="ECO:0000256" key="1">
    <source>
        <dbReference type="ARBA" id="ARBA00022737"/>
    </source>
</evidence>
<dbReference type="EMBL" id="AXCN02000978">
    <property type="status" value="NOT_ANNOTATED_CDS"/>
    <property type="molecule type" value="Genomic_DNA"/>
</dbReference>
<accession>A0A182QXQ7</accession>
<dbReference type="Pfam" id="PF00076">
    <property type="entry name" value="RRM_1"/>
    <property type="match status" value="1"/>
</dbReference>
<keyword evidence="2 3" id="KW-0694">RNA-binding</keyword>
<dbReference type="EnsemblMetazoa" id="AFAF018976-RA">
    <property type="protein sequence ID" value="AFAF018976-PA"/>
    <property type="gene ID" value="AFAF018976"/>
</dbReference>
<evidence type="ECO:0000259" key="4">
    <source>
        <dbReference type="PROSITE" id="PS50102"/>
    </source>
</evidence>
<dbReference type="GO" id="GO:0003723">
    <property type="term" value="F:RNA binding"/>
    <property type="evidence" value="ECO:0007669"/>
    <property type="project" value="UniProtKB-UniRule"/>
</dbReference>
<dbReference type="InterPro" id="IPR012677">
    <property type="entry name" value="Nucleotide-bd_a/b_plait_sf"/>
</dbReference>
<dbReference type="AlphaFoldDB" id="A0A182QXQ7"/>
<name>A0A182QXQ7_9DIPT</name>
<dbReference type="Proteomes" id="UP000075886">
    <property type="component" value="Unassembled WGS sequence"/>
</dbReference>
<keyword evidence="1" id="KW-0677">Repeat</keyword>
<evidence type="ECO:0000313" key="6">
    <source>
        <dbReference type="Proteomes" id="UP000075886"/>
    </source>
</evidence>
<sequence>MLTEDFWHYSVRLPLASRKSVNRSRPFGLLFSRNSKAPLRALNSLAQFGTNPIPQQWIIEAKTRCSVRPTVPSGCRIFIPPSKVGSERMDSISSSARVHRLMHFEAETEKRMAKQICSSSASASGMGVSIVVGCSSWLPKTFCTIHHGQAVSSSFATGRKCTMIQLIVCENIVSKTHHVRYSHQLGHEETTGGTLRAQSIGDRKLFVGMLSKQQTEEDVRQLFNAFGTIEECTILRGPDGASKVTNGYPDLIRSRRQTESHVMCAVKICEHETEKVHSTLDTGFRTEMLNDYFYFYAASAVPL</sequence>
<feature type="domain" description="RRM" evidence="4">
    <location>
        <begin position="203"/>
        <end position="248"/>
    </location>
</feature>
<proteinExistence type="predicted"/>
<evidence type="ECO:0000313" key="5">
    <source>
        <dbReference type="EnsemblMetazoa" id="AFAF018976-PA"/>
    </source>
</evidence>
<dbReference type="Gene3D" id="3.30.70.330">
    <property type="match status" value="1"/>
</dbReference>